<evidence type="ECO:0000313" key="2">
    <source>
        <dbReference type="EMBL" id="NRO35074.1"/>
    </source>
</evidence>
<keyword evidence="2" id="KW-0347">Helicase</keyword>
<dbReference type="EMBL" id="WCHB01000040">
    <property type="protein sequence ID" value="NRO35074.1"/>
    <property type="molecule type" value="Genomic_DNA"/>
</dbReference>
<organism evidence="2 3">
    <name type="scientific">Lactobacillus helveticus</name>
    <name type="common">Lactobacillus suntoryeus</name>
    <dbReference type="NCBI Taxonomy" id="1587"/>
    <lineage>
        <taxon>Bacteria</taxon>
        <taxon>Bacillati</taxon>
        <taxon>Bacillota</taxon>
        <taxon>Bacilli</taxon>
        <taxon>Lactobacillales</taxon>
        <taxon>Lactobacillaceae</taxon>
        <taxon>Lactobacillus</taxon>
    </lineage>
</organism>
<dbReference type="PANTHER" id="PTHR30153:SF2">
    <property type="entry name" value="REPLICATIVE DNA HELICASE"/>
    <property type="match status" value="1"/>
</dbReference>
<dbReference type="Proteomes" id="UP000651333">
    <property type="component" value="Unassembled WGS sequence"/>
</dbReference>
<keyword evidence="2" id="KW-0547">Nucleotide-binding</keyword>
<evidence type="ECO:0000259" key="1">
    <source>
        <dbReference type="PROSITE" id="PS51199"/>
    </source>
</evidence>
<dbReference type="Pfam" id="PF03796">
    <property type="entry name" value="DnaB_C"/>
    <property type="match status" value="1"/>
</dbReference>
<keyword evidence="2" id="KW-0378">Hydrolase</keyword>
<dbReference type="AlphaFoldDB" id="A0A9Q5C5M2"/>
<protein>
    <submittedName>
        <fullName evidence="2">Replicative DNA helicase</fullName>
    </submittedName>
</protein>
<sequence>MPVVARMNFFGFENYTVDIAKGSKDPNEALTSDRAKFTNEVEARIKDPDDYLTSLITRIQDHKDKPQYVPTGFNNLDKLLDGGLYPQLYVLGAVSSVGKTTFSMQIADRIAATQGKTIFYFSLETSKDELTEKNLSRLSFELANESSGNPQTARSINNGYWLDHKPEFKLVMKAINTYSKYYSLIHIFDGTLNRPTANTSYKKMKAYRRKHPDIKPVVIVDYLQILKPIDDKDTDKEKVTKSIAAFKSIASELEIPVIVISSFNRSSYQSPVAMESFKESGEIEYYADTLLGLQYLAIHDDVDNTRDNIREAMQKEPRDIELVVLKNRNGRSNTNINFEYYPTRGASKSF</sequence>
<name>A0A9Q5C5M2_LACHE</name>
<keyword evidence="2" id="KW-0067">ATP-binding</keyword>
<dbReference type="InterPro" id="IPR007694">
    <property type="entry name" value="DNA_helicase_DnaB-like_C"/>
</dbReference>
<comment type="caution">
    <text evidence="2">The sequence shown here is derived from an EMBL/GenBank/DDBJ whole genome shotgun (WGS) entry which is preliminary data.</text>
</comment>
<dbReference type="GO" id="GO:0005829">
    <property type="term" value="C:cytosol"/>
    <property type="evidence" value="ECO:0007669"/>
    <property type="project" value="TreeGrafter"/>
</dbReference>
<feature type="domain" description="SF4 helicase" evidence="1">
    <location>
        <begin position="62"/>
        <end position="350"/>
    </location>
</feature>
<dbReference type="GO" id="GO:0006260">
    <property type="term" value="P:DNA replication"/>
    <property type="evidence" value="ECO:0007669"/>
    <property type="project" value="InterPro"/>
</dbReference>
<dbReference type="GO" id="GO:0005524">
    <property type="term" value="F:ATP binding"/>
    <property type="evidence" value="ECO:0007669"/>
    <property type="project" value="InterPro"/>
</dbReference>
<dbReference type="SUPFAM" id="SSF52540">
    <property type="entry name" value="P-loop containing nucleoside triphosphate hydrolases"/>
    <property type="match status" value="1"/>
</dbReference>
<dbReference type="PROSITE" id="PS51199">
    <property type="entry name" value="SF4_HELICASE"/>
    <property type="match status" value="1"/>
</dbReference>
<proteinExistence type="predicted"/>
<dbReference type="PANTHER" id="PTHR30153">
    <property type="entry name" value="REPLICATIVE DNA HELICASE DNAB"/>
    <property type="match status" value="1"/>
</dbReference>
<gene>
    <name evidence="2" type="ORF">IMAU30003_01324</name>
</gene>
<dbReference type="GO" id="GO:0003678">
    <property type="term" value="F:DNA helicase activity"/>
    <property type="evidence" value="ECO:0007669"/>
    <property type="project" value="InterPro"/>
</dbReference>
<evidence type="ECO:0000313" key="3">
    <source>
        <dbReference type="Proteomes" id="UP000651333"/>
    </source>
</evidence>
<reference evidence="2" key="1">
    <citation type="submission" date="2019-09" db="EMBL/GenBank/DDBJ databases">
        <title>Comparative genomic analysis of Lactobacillus helveticus.</title>
        <authorList>
            <person name="Zhang H."/>
            <person name="Chen Y."/>
            <person name="Zhong Z."/>
        </authorList>
    </citation>
    <scope>NUCLEOTIDE SEQUENCE</scope>
    <source>
        <strain evidence="2">IMAU30003</strain>
    </source>
</reference>
<dbReference type="InterPro" id="IPR027417">
    <property type="entry name" value="P-loop_NTPase"/>
</dbReference>
<accession>A0A9Q5C5M2</accession>
<dbReference type="Gene3D" id="3.40.50.300">
    <property type="entry name" value="P-loop containing nucleotide triphosphate hydrolases"/>
    <property type="match status" value="1"/>
</dbReference>